<reference evidence="2 3" key="1">
    <citation type="journal article" date="2016" name="Nat. Commun.">
        <title>Thousands of microbial genomes shed light on interconnected biogeochemical processes in an aquifer system.</title>
        <authorList>
            <person name="Anantharaman K."/>
            <person name="Brown C.T."/>
            <person name="Hug L.A."/>
            <person name="Sharon I."/>
            <person name="Castelle C.J."/>
            <person name="Probst A.J."/>
            <person name="Thomas B.C."/>
            <person name="Singh A."/>
            <person name="Wilkins M.J."/>
            <person name="Karaoz U."/>
            <person name="Brodie E.L."/>
            <person name="Williams K.H."/>
            <person name="Hubbard S.S."/>
            <person name="Banfield J.F."/>
        </authorList>
    </citation>
    <scope>NUCLEOTIDE SEQUENCE [LARGE SCALE GENOMIC DNA]</scope>
</reference>
<evidence type="ECO:0000313" key="3">
    <source>
        <dbReference type="Proteomes" id="UP000177197"/>
    </source>
</evidence>
<feature type="region of interest" description="Disordered" evidence="1">
    <location>
        <begin position="348"/>
        <end position="395"/>
    </location>
</feature>
<feature type="region of interest" description="Disordered" evidence="1">
    <location>
        <begin position="262"/>
        <end position="293"/>
    </location>
</feature>
<proteinExistence type="predicted"/>
<dbReference type="EMBL" id="MEYV01000013">
    <property type="protein sequence ID" value="OGD40060.1"/>
    <property type="molecule type" value="Genomic_DNA"/>
</dbReference>
<comment type="caution">
    <text evidence="2">The sequence shown here is derived from an EMBL/GenBank/DDBJ whole genome shotgun (WGS) entry which is preliminary data.</text>
</comment>
<evidence type="ECO:0000313" key="2">
    <source>
        <dbReference type="EMBL" id="OGD40060.1"/>
    </source>
</evidence>
<dbReference type="Proteomes" id="UP000177197">
    <property type="component" value="Unassembled WGS sequence"/>
</dbReference>
<protein>
    <submittedName>
        <fullName evidence="2">Uncharacterized protein</fullName>
    </submittedName>
</protein>
<name>A0A1F5CB07_9BACT</name>
<organism evidence="2 3">
    <name type="scientific">Candidatus Azambacteria bacterium RIFCSPLOWO2_02_FULL_44_14</name>
    <dbReference type="NCBI Taxonomy" id="1797306"/>
    <lineage>
        <taxon>Bacteria</taxon>
        <taxon>Candidatus Azamiibacteriota</taxon>
    </lineage>
</organism>
<dbReference type="AlphaFoldDB" id="A0A1F5CB07"/>
<evidence type="ECO:0000256" key="1">
    <source>
        <dbReference type="SAM" id="MobiDB-lite"/>
    </source>
</evidence>
<feature type="compositionally biased region" description="Basic and acidic residues" evidence="1">
    <location>
        <begin position="386"/>
        <end position="395"/>
    </location>
</feature>
<feature type="compositionally biased region" description="Pro residues" evidence="1">
    <location>
        <begin position="262"/>
        <end position="271"/>
    </location>
</feature>
<feature type="compositionally biased region" description="Polar residues" evidence="1">
    <location>
        <begin position="360"/>
        <end position="369"/>
    </location>
</feature>
<sequence length="395" mass="42222">MAEYTREQKLNILKNLPLDLQNLIESEDAGAILLSLGLKYDLTDDKVRLLSKIFGNVALGLLSLTNLSQEINTRVAPDMQTALNLAQDLNIELFFPVMESLKQAPAIANAVLTGQLVPAIAPPIAKSAPVSPAMPVPMSSVKPATPTPVILPSQIPSFTRPDQYREQAETISGPLKPKIGPEPTTALRPIVPPVVTLRPIEKIVGVPTPYTPASVPSPIKVPLPILPTLPTQKIGTPTTSADVEAVSLAPKPVLVPIPAPMPAPMPTPQPTTAPSHRPWQDPAGSGDEAPPQAVVKIPLPTPIAPKPLTFTRPVMPPTPAPVAPPAQFSVPKTDTYREPVEFAPLPVPPQLPTQEMAHPEQTQGKQFITSPAEPSIDLEEPASDIIDLRQDRGRF</sequence>
<gene>
    <name evidence="2" type="ORF">A3I30_02435</name>
</gene>
<accession>A0A1F5CB07</accession>